<dbReference type="Proteomes" id="UP000602905">
    <property type="component" value="Unassembled WGS sequence"/>
</dbReference>
<dbReference type="GO" id="GO:0005524">
    <property type="term" value="F:ATP binding"/>
    <property type="evidence" value="ECO:0007669"/>
    <property type="project" value="UniProtKB-KW"/>
</dbReference>
<dbReference type="Pfam" id="PF00128">
    <property type="entry name" value="Alpha-amylase"/>
    <property type="match status" value="1"/>
</dbReference>
<evidence type="ECO:0000256" key="12">
    <source>
        <dbReference type="SAM" id="SignalP"/>
    </source>
</evidence>
<dbReference type="Gene3D" id="3.20.20.80">
    <property type="entry name" value="Glycosidases"/>
    <property type="match status" value="1"/>
</dbReference>
<sequence length="1137" mass="122260">MLYRLASLAAAATAVVAAPASIHSRAPSGSKSVIIQMFEWSWDSIAAECTNFIGPAGYGFVQVSPPAEHIAGSQWWTDYQPVSYTLTSKRGNRSQFQNMVSKCKSAGVGVIADTIFNHMAGIDGGTGVAGSSFTHYNYPGIYQTQDFHHCGLEPGDDIVNYNNRLEVQTCELVNLADLATDTEYVRGRLAAYANDLLSLGVVGLRLDAAKHIPSGDISNILSRLTSKPYITQEVIFGSGEPILPSEYTGNGDVQEFRYTSAIQSAFQSGGISSLNGLESRGWIASGGANVFVANHDTERNGASLTYKSGSTYTLAHVFMLAYPYGTPTVLSSYTFSDNDAGSPSNGAGSCSGSGGANGWQCQHRWNAIAGMVKWRNGVTGSVNNWVSGTNQQIAFGRGSSGFVVINNADSAWTRTFTTPLAANSYCDVISGTANSGKCTGASYTVSGGTFTATVPARSAIALFTGAIGTGSGGGGGGGGSGTVNFRVYAETTLGDNIFLVGSISQLGTWAPASSIAMSSASYPTWTVSVTIPAGTAFSYKYIRKTASGSYPPGAGIEKWNHGYPRDLCIATLPLSKPPRGFVVDTPQTITQDPPPPILCKLTTAHVLYYFATMPIFTLGTLRGHVQPAKLKDIGTAFPPYRSLSRAPMKKMLPRRQAIYQDGRKIVLTSEQSFILERIIKDKSSLFFTGSAGTGKSVLLREVIRQFRETARDPASIQVTASTGVAALNIGGTTLHSFAGIRPGYGQLPIRDLLAKIKFARATYSRWLKTEVLVIDEISMVDAQLLDLIDMIAREIRENTRPFGGIQVCISGDFFQLPPVSDEHGTGTGRAKSPQFAFEADCWGRAFPRAYKLTEVLGITSDGTTNILKGLDRPIKCNDGILPTEIYPHRQTAQWANTYHLAKLDTKEWVNHGLDKYGKDRYGFAVRASEADVMLEKRAPKILALQNIAESSLVNGSIGRVIDFITPEKALEEGHTIAGAAVTISDDDTPMRPSIKTQFKAKTWPLVRFVSSGTVLMPPVDFGLDNGIGGMRASRKQVPLILAWALTIHRAQGQTIDRLRVNLAKTFAPGQGLDFYFAHSKPMADFSIAYVAISRCKSLEGLQLVNFSPSSVFVDKRVIEWDRDLAVAPIMHRGSSKA</sequence>
<dbReference type="InterPro" id="IPR010285">
    <property type="entry name" value="DNA_helicase_pif1-like_DEAD"/>
</dbReference>
<dbReference type="InterPro" id="IPR006047">
    <property type="entry name" value="GH13_cat_dom"/>
</dbReference>
<dbReference type="Gene3D" id="2.60.40.10">
    <property type="entry name" value="Immunoglobulins"/>
    <property type="match status" value="1"/>
</dbReference>
<dbReference type="CDD" id="cd18037">
    <property type="entry name" value="DEXSc_Pif1_like"/>
    <property type="match status" value="1"/>
</dbReference>
<dbReference type="EC" id="5.6.2.3" evidence="11"/>
<comment type="similarity">
    <text evidence="11">Belongs to the helicase family.</text>
</comment>
<comment type="caution">
    <text evidence="14">The sequence shown here is derived from an EMBL/GenBank/DDBJ whole genome shotgun (WGS) entry which is preliminary data.</text>
</comment>
<dbReference type="PRINTS" id="PR00110">
    <property type="entry name" value="ALPHAAMYLASE"/>
</dbReference>
<keyword evidence="11" id="KW-0227">DNA damage</keyword>
<evidence type="ECO:0000256" key="8">
    <source>
        <dbReference type="ARBA" id="ARBA00023295"/>
    </source>
</evidence>
<keyword evidence="11" id="KW-0547">Nucleotide-binding</keyword>
<keyword evidence="12" id="KW-0732">Signal</keyword>
<keyword evidence="11" id="KW-0233">DNA recombination</keyword>
<dbReference type="InterPro" id="IPR013784">
    <property type="entry name" value="Carb-bd-like_fold"/>
</dbReference>
<dbReference type="SUPFAM" id="SSF52540">
    <property type="entry name" value="P-loop containing nucleoside triphosphate hydrolases"/>
    <property type="match status" value="2"/>
</dbReference>
<dbReference type="AlphaFoldDB" id="A0A8H7HQC1"/>
<dbReference type="GO" id="GO:0004556">
    <property type="term" value="F:alpha-amylase activity"/>
    <property type="evidence" value="ECO:0007669"/>
    <property type="project" value="UniProtKB-EC"/>
</dbReference>
<keyword evidence="8" id="KW-0326">Glycosidase</keyword>
<keyword evidence="11" id="KW-0067">ATP-binding</keyword>
<dbReference type="Pfam" id="PF02806">
    <property type="entry name" value="Alpha-amylase_C"/>
    <property type="match status" value="1"/>
</dbReference>
<organism evidence="14 15">
    <name type="scientific">Rhizoctonia solani</name>
    <dbReference type="NCBI Taxonomy" id="456999"/>
    <lineage>
        <taxon>Eukaryota</taxon>
        <taxon>Fungi</taxon>
        <taxon>Dikarya</taxon>
        <taxon>Basidiomycota</taxon>
        <taxon>Agaricomycotina</taxon>
        <taxon>Agaricomycetes</taxon>
        <taxon>Cantharellales</taxon>
        <taxon>Ceratobasidiaceae</taxon>
        <taxon>Rhizoctonia</taxon>
    </lineage>
</organism>
<dbReference type="GO" id="GO:0046872">
    <property type="term" value="F:metal ion binding"/>
    <property type="evidence" value="ECO:0007669"/>
    <property type="project" value="UniProtKB-KW"/>
</dbReference>
<comment type="cofactor">
    <cofactor evidence="11">
        <name>Mg(2+)</name>
        <dbReference type="ChEBI" id="CHEBI:18420"/>
    </cofactor>
</comment>
<keyword evidence="11" id="KW-0234">DNA repair</keyword>
<feature type="signal peptide" evidence="12">
    <location>
        <begin position="1"/>
        <end position="17"/>
    </location>
</feature>
<evidence type="ECO:0000256" key="10">
    <source>
        <dbReference type="RuleBase" id="RU003615"/>
    </source>
</evidence>
<accession>A0A8H7HQC1</accession>
<dbReference type="GO" id="GO:0000272">
    <property type="term" value="P:polysaccharide catabolic process"/>
    <property type="evidence" value="ECO:0007669"/>
    <property type="project" value="UniProtKB-KW"/>
</dbReference>
<dbReference type="InterPro" id="IPR002044">
    <property type="entry name" value="CBM20"/>
</dbReference>
<dbReference type="InterPro" id="IPR017853">
    <property type="entry name" value="GH"/>
</dbReference>
<dbReference type="GO" id="GO:2001070">
    <property type="term" value="F:starch binding"/>
    <property type="evidence" value="ECO:0007669"/>
    <property type="project" value="InterPro"/>
</dbReference>
<evidence type="ECO:0000259" key="13">
    <source>
        <dbReference type="PROSITE" id="PS51166"/>
    </source>
</evidence>
<dbReference type="Pfam" id="PF00686">
    <property type="entry name" value="CBM_20"/>
    <property type="match status" value="1"/>
</dbReference>
<comment type="cofactor">
    <cofactor evidence="2">
        <name>Ca(2+)</name>
        <dbReference type="ChEBI" id="CHEBI:29108"/>
    </cofactor>
</comment>
<keyword evidence="7" id="KW-0119">Carbohydrate metabolism</keyword>
<reference evidence="14" key="1">
    <citation type="submission" date="2020-09" db="EMBL/GenBank/DDBJ databases">
        <title>Comparative genome analyses of four rice-infecting Rhizoctonia solani isolates reveal extensive enrichment of homogalacturonan modification genes.</title>
        <authorList>
            <person name="Lee D.-Y."/>
            <person name="Jeon J."/>
            <person name="Kim K.-T."/>
            <person name="Cheong K."/>
            <person name="Song H."/>
            <person name="Choi G."/>
            <person name="Ko J."/>
            <person name="Opiyo S.O."/>
            <person name="Zuo S."/>
            <person name="Madhav S."/>
            <person name="Lee Y.-H."/>
            <person name="Wang G.-L."/>
        </authorList>
    </citation>
    <scope>NUCLEOTIDE SEQUENCE</scope>
    <source>
        <strain evidence="14">AG1-IA WGL</strain>
    </source>
</reference>
<evidence type="ECO:0000313" key="15">
    <source>
        <dbReference type="Proteomes" id="UP000602905"/>
    </source>
</evidence>
<dbReference type="CDD" id="cd18809">
    <property type="entry name" value="SF1_C_RecD"/>
    <property type="match status" value="1"/>
</dbReference>
<dbReference type="InterPro" id="IPR006046">
    <property type="entry name" value="Alpha_amylase"/>
</dbReference>
<evidence type="ECO:0000256" key="6">
    <source>
        <dbReference type="ARBA" id="ARBA00022837"/>
    </source>
</evidence>
<dbReference type="InterPro" id="IPR006048">
    <property type="entry name" value="A-amylase/branching_C"/>
</dbReference>
<dbReference type="Gene3D" id="2.60.40.1180">
    <property type="entry name" value="Golgi alpha-mannosidase II"/>
    <property type="match status" value="1"/>
</dbReference>
<keyword evidence="11" id="KW-0347">Helicase</keyword>
<comment type="catalytic activity">
    <reaction evidence="1">
        <text>Endohydrolysis of (1-&gt;4)-alpha-D-glucosidic linkages in polysaccharides containing three or more (1-&gt;4)-alpha-linked D-glucose units.</text>
        <dbReference type="EC" id="3.2.1.1"/>
    </reaction>
</comment>
<proteinExistence type="inferred from homology"/>
<evidence type="ECO:0000256" key="3">
    <source>
        <dbReference type="ARBA" id="ARBA00008061"/>
    </source>
</evidence>
<feature type="domain" description="CBM20" evidence="13">
    <location>
        <begin position="475"/>
        <end position="588"/>
    </location>
</feature>
<dbReference type="OrthoDB" id="550577at2759"/>
<evidence type="ECO:0000256" key="9">
    <source>
        <dbReference type="ARBA" id="ARBA00023326"/>
    </source>
</evidence>
<keyword evidence="5 11" id="KW-0378">Hydrolase</keyword>
<dbReference type="InterPro" id="IPR013780">
    <property type="entry name" value="Glyco_hydro_b"/>
</dbReference>
<evidence type="ECO:0000256" key="2">
    <source>
        <dbReference type="ARBA" id="ARBA00001913"/>
    </source>
</evidence>
<protein>
    <recommendedName>
        <fullName evidence="11">ATP-dependent DNA helicase</fullName>
        <ecNumber evidence="11">5.6.2.3</ecNumber>
    </recommendedName>
</protein>
<gene>
    <name evidence="14" type="ORF">RHS03_05843</name>
</gene>
<dbReference type="GO" id="GO:0000723">
    <property type="term" value="P:telomere maintenance"/>
    <property type="evidence" value="ECO:0007669"/>
    <property type="project" value="InterPro"/>
</dbReference>
<dbReference type="InterPro" id="IPR013783">
    <property type="entry name" value="Ig-like_fold"/>
</dbReference>
<dbReference type="InterPro" id="IPR027417">
    <property type="entry name" value="P-loop_NTPase"/>
</dbReference>
<dbReference type="SMART" id="SM01065">
    <property type="entry name" value="CBM_2"/>
    <property type="match status" value="1"/>
</dbReference>
<feature type="chain" id="PRO_5034654556" description="ATP-dependent DNA helicase" evidence="12">
    <location>
        <begin position="18"/>
        <end position="1137"/>
    </location>
</feature>
<dbReference type="GO" id="GO:0006310">
    <property type="term" value="P:DNA recombination"/>
    <property type="evidence" value="ECO:0007669"/>
    <property type="project" value="UniProtKB-KW"/>
</dbReference>
<evidence type="ECO:0000256" key="1">
    <source>
        <dbReference type="ARBA" id="ARBA00000548"/>
    </source>
</evidence>
<comment type="similarity">
    <text evidence="3 10">Belongs to the glycosyl hydrolase 13 family.</text>
</comment>
<evidence type="ECO:0000256" key="7">
    <source>
        <dbReference type="ARBA" id="ARBA00023277"/>
    </source>
</evidence>
<dbReference type="CDD" id="cd11317">
    <property type="entry name" value="AmyAc_bac_euk_AmyA"/>
    <property type="match status" value="1"/>
</dbReference>
<name>A0A8H7HQC1_9AGAM</name>
<dbReference type="SMART" id="SM00632">
    <property type="entry name" value="Aamy_C"/>
    <property type="match status" value="1"/>
</dbReference>
<dbReference type="SUPFAM" id="SSF49452">
    <property type="entry name" value="Starch-binding domain-like"/>
    <property type="match status" value="1"/>
</dbReference>
<evidence type="ECO:0000256" key="4">
    <source>
        <dbReference type="ARBA" id="ARBA00022723"/>
    </source>
</evidence>
<dbReference type="PROSITE" id="PS51166">
    <property type="entry name" value="CBM20"/>
    <property type="match status" value="1"/>
</dbReference>
<dbReference type="Gene3D" id="3.40.50.300">
    <property type="entry name" value="P-loop containing nucleotide triphosphate hydrolases"/>
    <property type="match status" value="1"/>
</dbReference>
<dbReference type="InterPro" id="IPR003593">
    <property type="entry name" value="AAA+_ATPase"/>
</dbReference>
<evidence type="ECO:0000313" key="14">
    <source>
        <dbReference type="EMBL" id="KAF8704770.1"/>
    </source>
</evidence>
<dbReference type="SUPFAM" id="SSF51011">
    <property type="entry name" value="Glycosyl hydrolase domain"/>
    <property type="match status" value="1"/>
</dbReference>
<dbReference type="SUPFAM" id="SSF51445">
    <property type="entry name" value="(Trans)glycosidases"/>
    <property type="match status" value="1"/>
</dbReference>
<dbReference type="Pfam" id="PF05970">
    <property type="entry name" value="PIF1"/>
    <property type="match status" value="1"/>
</dbReference>
<keyword evidence="4" id="KW-0479">Metal-binding</keyword>
<keyword evidence="9" id="KW-0624">Polysaccharide degradation</keyword>
<dbReference type="GO" id="GO:0006281">
    <property type="term" value="P:DNA repair"/>
    <property type="evidence" value="ECO:0007669"/>
    <property type="project" value="UniProtKB-KW"/>
</dbReference>
<comment type="catalytic activity">
    <reaction evidence="11">
        <text>ATP + H2O = ADP + phosphate + H(+)</text>
        <dbReference type="Rhea" id="RHEA:13065"/>
        <dbReference type="ChEBI" id="CHEBI:15377"/>
        <dbReference type="ChEBI" id="CHEBI:15378"/>
        <dbReference type="ChEBI" id="CHEBI:30616"/>
        <dbReference type="ChEBI" id="CHEBI:43474"/>
        <dbReference type="ChEBI" id="CHEBI:456216"/>
        <dbReference type="EC" id="5.6.2.3"/>
    </reaction>
</comment>
<dbReference type="SMART" id="SM00382">
    <property type="entry name" value="AAA"/>
    <property type="match status" value="1"/>
</dbReference>
<evidence type="ECO:0000256" key="5">
    <source>
        <dbReference type="ARBA" id="ARBA00022801"/>
    </source>
</evidence>
<evidence type="ECO:0000256" key="11">
    <source>
        <dbReference type="RuleBase" id="RU363044"/>
    </source>
</evidence>
<dbReference type="PANTHER" id="PTHR43447">
    <property type="entry name" value="ALPHA-AMYLASE"/>
    <property type="match status" value="1"/>
</dbReference>
<dbReference type="InterPro" id="IPR031319">
    <property type="entry name" value="A-amylase_C"/>
</dbReference>
<dbReference type="EMBL" id="JACYCD010000054">
    <property type="protein sequence ID" value="KAF8704770.1"/>
    <property type="molecule type" value="Genomic_DNA"/>
</dbReference>
<dbReference type="SMART" id="SM00642">
    <property type="entry name" value="Aamy"/>
    <property type="match status" value="1"/>
</dbReference>
<dbReference type="GO" id="GO:0043139">
    <property type="term" value="F:5'-3' DNA helicase activity"/>
    <property type="evidence" value="ECO:0007669"/>
    <property type="project" value="UniProtKB-EC"/>
</dbReference>
<feature type="non-terminal residue" evidence="14">
    <location>
        <position position="1137"/>
    </location>
</feature>
<keyword evidence="6" id="KW-0106">Calcium</keyword>